<dbReference type="PRINTS" id="PR00311">
    <property type="entry name" value="BLEOMYCINRST"/>
</dbReference>
<gene>
    <name evidence="5" type="ORF">P0Y65_08665</name>
</gene>
<evidence type="ECO:0000256" key="3">
    <source>
        <dbReference type="ARBA" id="ARBA00023251"/>
    </source>
</evidence>
<dbReference type="GO" id="GO:0046677">
    <property type="term" value="P:response to antibiotic"/>
    <property type="evidence" value="ECO:0007669"/>
    <property type="project" value="UniProtKB-KW"/>
</dbReference>
<reference evidence="5" key="1">
    <citation type="submission" date="2023-03" db="EMBL/GenBank/DDBJ databases">
        <title>Andean soil-derived lignocellulolytic bacterial consortium as a source of novel taxa and putative plastic-active enzymes.</title>
        <authorList>
            <person name="Diaz-Garcia L."/>
            <person name="Chuvochina M."/>
            <person name="Feuerriegel G."/>
            <person name="Bunk B."/>
            <person name="Sproer C."/>
            <person name="Streit W.R."/>
            <person name="Rodriguez L.M."/>
            <person name="Overmann J."/>
            <person name="Jimenez D.J."/>
        </authorList>
    </citation>
    <scope>NUCLEOTIDE SEQUENCE</scope>
    <source>
        <strain evidence="5">MAG 4196</strain>
    </source>
</reference>
<dbReference type="PROSITE" id="PS51819">
    <property type="entry name" value="VOC"/>
    <property type="match status" value="1"/>
</dbReference>
<organism evidence="5 6">
    <name type="scientific">Candidatus Devosia phytovorans</name>
    <dbReference type="NCBI Taxonomy" id="3121372"/>
    <lineage>
        <taxon>Bacteria</taxon>
        <taxon>Pseudomonadati</taxon>
        <taxon>Pseudomonadota</taxon>
        <taxon>Alphaproteobacteria</taxon>
        <taxon>Hyphomicrobiales</taxon>
        <taxon>Devosiaceae</taxon>
        <taxon>Devosia</taxon>
    </lineage>
</organism>
<dbReference type="EMBL" id="CP119312">
    <property type="protein sequence ID" value="WEK06301.1"/>
    <property type="molecule type" value="Genomic_DNA"/>
</dbReference>
<evidence type="ECO:0000313" key="6">
    <source>
        <dbReference type="Proteomes" id="UP001217476"/>
    </source>
</evidence>
<accession>A0AAJ5VYF0</accession>
<dbReference type="Gene3D" id="3.10.180.10">
    <property type="entry name" value="2,3-Dihydroxybiphenyl 1,2-Dioxygenase, domain 1"/>
    <property type="match status" value="1"/>
</dbReference>
<dbReference type="InterPro" id="IPR037523">
    <property type="entry name" value="VOC_core"/>
</dbReference>
<dbReference type="SUPFAM" id="SSF54593">
    <property type="entry name" value="Glyoxalase/Bleomycin resistance protein/Dihydroxybiphenyl dioxygenase"/>
    <property type="match status" value="1"/>
</dbReference>
<comment type="similarity">
    <text evidence="1">Belongs to the bleomycin resistance protein family.</text>
</comment>
<dbReference type="InterPro" id="IPR029068">
    <property type="entry name" value="Glyas_Bleomycin-R_OHBP_Dase"/>
</dbReference>
<dbReference type="Proteomes" id="UP001217476">
    <property type="component" value="Chromosome"/>
</dbReference>
<evidence type="ECO:0000256" key="2">
    <source>
        <dbReference type="ARBA" id="ARBA00021572"/>
    </source>
</evidence>
<feature type="domain" description="VOC" evidence="4">
    <location>
        <begin position="1"/>
        <end position="119"/>
    </location>
</feature>
<evidence type="ECO:0000256" key="1">
    <source>
        <dbReference type="ARBA" id="ARBA00011051"/>
    </source>
</evidence>
<dbReference type="CDD" id="cd08350">
    <property type="entry name" value="BLMT_like"/>
    <property type="match status" value="1"/>
</dbReference>
<protein>
    <recommendedName>
        <fullName evidence="2">Bleomycin resistance protein</fullName>
    </recommendedName>
</protein>
<dbReference type="AlphaFoldDB" id="A0AAJ5VYF0"/>
<proteinExistence type="inferred from homology"/>
<sequence>MTDYATPNLPSRDFDVTSAFYSKLGFVQEWRDDGWMIMTRGLLKLEFFPHPELDPATSWFSCCLRVDDLDSLYAVCAAAGIPNQRTGWPRLHPPRVETWGGTVAALIDPDCTLVRLIQNPKS</sequence>
<keyword evidence="3" id="KW-0046">Antibiotic resistance</keyword>
<name>A0AAJ5VYF0_9HYPH</name>
<dbReference type="InterPro" id="IPR000335">
    <property type="entry name" value="Bleomycin-R"/>
</dbReference>
<evidence type="ECO:0000259" key="4">
    <source>
        <dbReference type="PROSITE" id="PS51819"/>
    </source>
</evidence>
<evidence type="ECO:0000313" key="5">
    <source>
        <dbReference type="EMBL" id="WEK06301.1"/>
    </source>
</evidence>